<sequence length="445" mass="48859">MSIVGVASKASIAGRVTATCRFLPPLISHRFASSARVQVKPYKLHNVESGPNAEVTVTRDDALNIYTRMQTIRRLEAAAGNLYKEQKIRGFCHLYAGEEACAVGIKSAMEPNDAIITSYRCHGWTYLCGPSVVPVLCELTGRMNGNVHGKGGSMHMYGDNFYGGNGIVGAQQPLGTGVAFAMKCRKMKNVCFTLFGDGAANQGQLFESMNIAKLWNIPVVYVCENNGYGFGTSTKRACAAKHYYDRVSYMPGVWVDGMDVLAVREAARWAKEWCNAGKGPLMLEMSTYRYGGHSVADPGTSYRTREEVEEVRRTRDAINGFKEKVIPTGLLTEDELKEIDKKIRKEVDEAAKMARTGKEATTDLLLTDLYHNTPPQLLLLLDEFSPAPAASARIDGDPSSYIRELRRICQAVAQTPLHATAGLQGDQEKGAVEDIARSRRPLISD</sequence>
<keyword evidence="7 11" id="KW-0786">Thiamine pyrophosphate</keyword>
<protein>
    <recommendedName>
        <fullName evidence="11">Pyruvate dehydrogenase E1 component subunit alpha</fullName>
        <ecNumber evidence="11">1.2.4.1</ecNumber>
    </recommendedName>
</protein>
<feature type="domain" description="Dehydrogenase E1 component" evidence="12">
    <location>
        <begin position="68"/>
        <end position="360"/>
    </location>
</feature>
<accession>F1L2N9</accession>
<dbReference type="InterPro" id="IPR029061">
    <property type="entry name" value="THDP-binding"/>
</dbReference>
<dbReference type="SUPFAM" id="SSF52518">
    <property type="entry name" value="Thiamin diphosphate-binding fold (THDP-binding)"/>
    <property type="match status" value="1"/>
</dbReference>
<dbReference type="InterPro" id="IPR017597">
    <property type="entry name" value="Pyrv_DH_E1_asu_subgrp-y"/>
</dbReference>
<dbReference type="CDD" id="cd02000">
    <property type="entry name" value="TPP_E1_PDC_ADC_BCADC"/>
    <property type="match status" value="1"/>
</dbReference>
<comment type="subcellular location">
    <subcellularLocation>
        <location evidence="2">Mitochondrion matrix</location>
    </subcellularLocation>
</comment>
<keyword evidence="3" id="KW-0597">Phosphoprotein</keyword>
<evidence type="ECO:0000256" key="11">
    <source>
        <dbReference type="RuleBase" id="RU361139"/>
    </source>
</evidence>
<evidence type="ECO:0000256" key="2">
    <source>
        <dbReference type="ARBA" id="ARBA00004305"/>
    </source>
</evidence>
<evidence type="ECO:0000256" key="5">
    <source>
        <dbReference type="ARBA" id="ARBA00022946"/>
    </source>
</evidence>
<keyword evidence="6 11" id="KW-0560">Oxidoreductase</keyword>
<organism evidence="13">
    <name type="scientific">Ascaris suum</name>
    <name type="common">Pig roundworm</name>
    <name type="synonym">Ascaris lumbricoides</name>
    <dbReference type="NCBI Taxonomy" id="6253"/>
    <lineage>
        <taxon>Eukaryota</taxon>
        <taxon>Metazoa</taxon>
        <taxon>Ecdysozoa</taxon>
        <taxon>Nematoda</taxon>
        <taxon>Chromadorea</taxon>
        <taxon>Rhabditida</taxon>
        <taxon>Spirurina</taxon>
        <taxon>Ascaridomorpha</taxon>
        <taxon>Ascaridoidea</taxon>
        <taxon>Ascarididae</taxon>
        <taxon>Ascaris</taxon>
    </lineage>
</organism>
<keyword evidence="9 11" id="KW-0670">Pyruvate</keyword>
<dbReference type="GO" id="GO:0006086">
    <property type="term" value="P:pyruvate decarboxylation to acetyl-CoA"/>
    <property type="evidence" value="ECO:0007669"/>
    <property type="project" value="InterPro"/>
</dbReference>
<dbReference type="AlphaFoldDB" id="F1L2N9"/>
<evidence type="ECO:0000256" key="1">
    <source>
        <dbReference type="ARBA" id="ARBA00001964"/>
    </source>
</evidence>
<evidence type="ECO:0000256" key="3">
    <source>
        <dbReference type="ARBA" id="ARBA00022553"/>
    </source>
</evidence>
<name>F1L2N9_ASCSU</name>
<evidence type="ECO:0000259" key="12">
    <source>
        <dbReference type="Pfam" id="PF00676"/>
    </source>
</evidence>
<dbReference type="Pfam" id="PF00676">
    <property type="entry name" value="E1_dh"/>
    <property type="match status" value="1"/>
</dbReference>
<dbReference type="EMBL" id="JI170206">
    <property type="protein sequence ID" value="ADY44393.1"/>
    <property type="molecule type" value="mRNA"/>
</dbReference>
<evidence type="ECO:0000256" key="6">
    <source>
        <dbReference type="ARBA" id="ARBA00023002"/>
    </source>
</evidence>
<dbReference type="NCBIfam" id="TIGR03182">
    <property type="entry name" value="PDH_E1_alph_y"/>
    <property type="match status" value="1"/>
</dbReference>
<keyword evidence="8" id="KW-0496">Mitochondrion</keyword>
<keyword evidence="5" id="KW-0809">Transit peptide</keyword>
<dbReference type="EC" id="1.2.4.1" evidence="11"/>
<dbReference type="PANTHER" id="PTHR11516:SF60">
    <property type="entry name" value="PYRUVATE DEHYDROGENASE E1 COMPONENT SUBUNIT ALPHA"/>
    <property type="match status" value="1"/>
</dbReference>
<proteinExistence type="evidence at transcript level"/>
<keyword evidence="4" id="KW-0479">Metal-binding</keyword>
<dbReference type="GO" id="GO:0046872">
    <property type="term" value="F:metal ion binding"/>
    <property type="evidence" value="ECO:0007669"/>
    <property type="project" value="UniProtKB-KW"/>
</dbReference>
<comment type="function">
    <text evidence="11">The pyruvate dehydrogenase complex catalyzes the overall conversion of pyruvate to acetyl-CoA and CO(2).</text>
</comment>
<dbReference type="EMBL" id="JI170278">
    <property type="protein sequence ID" value="ADY44445.1"/>
    <property type="molecule type" value="mRNA"/>
</dbReference>
<comment type="cofactor">
    <cofactor evidence="1 11">
        <name>thiamine diphosphate</name>
        <dbReference type="ChEBI" id="CHEBI:58937"/>
    </cofactor>
</comment>
<dbReference type="GO" id="GO:0004739">
    <property type="term" value="F:pyruvate dehydrogenase (acetyl-transferring) activity"/>
    <property type="evidence" value="ECO:0007669"/>
    <property type="project" value="UniProtKB-UniRule"/>
</dbReference>
<dbReference type="GO" id="GO:0005759">
    <property type="term" value="C:mitochondrial matrix"/>
    <property type="evidence" value="ECO:0007669"/>
    <property type="project" value="UniProtKB-SubCell"/>
</dbReference>
<evidence type="ECO:0000256" key="10">
    <source>
        <dbReference type="ARBA" id="ARBA00051231"/>
    </source>
</evidence>
<dbReference type="FunFam" id="3.40.50.970:FF:000013">
    <property type="entry name" value="Pyruvate dehydrogenase E1 component subunit alpha"/>
    <property type="match status" value="1"/>
</dbReference>
<comment type="catalytic activity">
    <reaction evidence="10 11">
        <text>N(6)-[(R)-lipoyl]-L-lysyl-[protein] + pyruvate + H(+) = N(6)-[(R)-S(8)-acetyldihydrolipoyl]-L-lysyl-[protein] + CO2</text>
        <dbReference type="Rhea" id="RHEA:19189"/>
        <dbReference type="Rhea" id="RHEA-COMP:10474"/>
        <dbReference type="Rhea" id="RHEA-COMP:10478"/>
        <dbReference type="ChEBI" id="CHEBI:15361"/>
        <dbReference type="ChEBI" id="CHEBI:15378"/>
        <dbReference type="ChEBI" id="CHEBI:16526"/>
        <dbReference type="ChEBI" id="CHEBI:83099"/>
        <dbReference type="ChEBI" id="CHEBI:83111"/>
        <dbReference type="EC" id="1.2.4.1"/>
    </reaction>
</comment>
<evidence type="ECO:0000256" key="8">
    <source>
        <dbReference type="ARBA" id="ARBA00023128"/>
    </source>
</evidence>
<reference evidence="13" key="1">
    <citation type="journal article" date="2011" name="Genome Res.">
        <title>Deep small RNA sequencing from the nematode Ascaris reveals conservation, functional diversification, and novel developmental profiles.</title>
        <authorList>
            <person name="Wang J."/>
            <person name="Czech B."/>
            <person name="Crunk A."/>
            <person name="Wallace A."/>
            <person name="Mitreva M."/>
            <person name="Hannon G.J."/>
            <person name="Davis R.E."/>
        </authorList>
    </citation>
    <scope>NUCLEOTIDE SEQUENCE</scope>
</reference>
<dbReference type="Gene3D" id="3.40.50.970">
    <property type="match status" value="1"/>
</dbReference>
<dbReference type="InterPro" id="IPR050642">
    <property type="entry name" value="PDH_E1_Alpha_Subunit"/>
</dbReference>
<evidence type="ECO:0000256" key="7">
    <source>
        <dbReference type="ARBA" id="ARBA00023052"/>
    </source>
</evidence>
<evidence type="ECO:0000313" key="13">
    <source>
        <dbReference type="EMBL" id="ADY44393.1"/>
    </source>
</evidence>
<dbReference type="PANTHER" id="PTHR11516">
    <property type="entry name" value="PYRUVATE DEHYDROGENASE E1 COMPONENT, ALPHA SUBUNIT BACTERIAL AND ORGANELLAR"/>
    <property type="match status" value="1"/>
</dbReference>
<evidence type="ECO:0000256" key="9">
    <source>
        <dbReference type="ARBA" id="ARBA00023317"/>
    </source>
</evidence>
<dbReference type="InterPro" id="IPR001017">
    <property type="entry name" value="DH_E1"/>
</dbReference>
<evidence type="ECO:0000256" key="4">
    <source>
        <dbReference type="ARBA" id="ARBA00022723"/>
    </source>
</evidence>